<protein>
    <recommendedName>
        <fullName evidence="3">HAD-like protein</fullName>
    </recommendedName>
</protein>
<dbReference type="AlphaFoldDB" id="A0A2G5B1W7"/>
<sequence length="110" mass="12249">MTEFLKGGVIFDIDDMLFDTTACVEKSWRTLGAKYGVDVDELIKHVHKRSTINIVKEFFPDNCKTDAFAEKFDKNLVKATNRYHAVPGAYRAMDALGLGAWGIVTSSSKA</sequence>
<organism evidence="1 2">
    <name type="scientific">Coemansia reversa (strain ATCC 12441 / NRRL 1564)</name>
    <dbReference type="NCBI Taxonomy" id="763665"/>
    <lineage>
        <taxon>Eukaryota</taxon>
        <taxon>Fungi</taxon>
        <taxon>Fungi incertae sedis</taxon>
        <taxon>Zoopagomycota</taxon>
        <taxon>Kickxellomycotina</taxon>
        <taxon>Kickxellomycetes</taxon>
        <taxon>Kickxellales</taxon>
        <taxon>Kickxellaceae</taxon>
        <taxon>Coemansia</taxon>
    </lineage>
</organism>
<reference evidence="1 2" key="1">
    <citation type="journal article" date="2015" name="Genome Biol. Evol.">
        <title>Phylogenomic analyses indicate that early fungi evolved digesting cell walls of algal ancestors of land plants.</title>
        <authorList>
            <person name="Chang Y."/>
            <person name="Wang S."/>
            <person name="Sekimoto S."/>
            <person name="Aerts A.L."/>
            <person name="Choi C."/>
            <person name="Clum A."/>
            <person name="LaButti K.M."/>
            <person name="Lindquist E.A."/>
            <person name="Yee Ngan C."/>
            <person name="Ohm R.A."/>
            <person name="Salamov A.A."/>
            <person name="Grigoriev I.V."/>
            <person name="Spatafora J.W."/>
            <person name="Berbee M.L."/>
        </authorList>
    </citation>
    <scope>NUCLEOTIDE SEQUENCE [LARGE SCALE GENOMIC DNA]</scope>
    <source>
        <strain evidence="1 2">NRRL 1564</strain>
    </source>
</reference>
<accession>A0A2G5B1W7</accession>
<dbReference type="PANTHER" id="PTHR43481:SF4">
    <property type="entry name" value="GLYCEROL-1-PHOSPHATE PHOSPHOHYDROLASE 1-RELATED"/>
    <property type="match status" value="1"/>
</dbReference>
<dbReference type="SUPFAM" id="SSF56784">
    <property type="entry name" value="HAD-like"/>
    <property type="match status" value="1"/>
</dbReference>
<dbReference type="EMBL" id="KZ303551">
    <property type="protein sequence ID" value="PIA13013.1"/>
    <property type="molecule type" value="Genomic_DNA"/>
</dbReference>
<dbReference type="Proteomes" id="UP000242474">
    <property type="component" value="Unassembled WGS sequence"/>
</dbReference>
<keyword evidence="2" id="KW-1185">Reference proteome</keyword>
<dbReference type="Gene3D" id="3.40.50.1000">
    <property type="entry name" value="HAD superfamily/HAD-like"/>
    <property type="match status" value="1"/>
</dbReference>
<evidence type="ECO:0000313" key="1">
    <source>
        <dbReference type="EMBL" id="PIA13013.1"/>
    </source>
</evidence>
<dbReference type="PANTHER" id="PTHR43481">
    <property type="entry name" value="FRUCTOSE-1-PHOSPHATE PHOSPHATASE"/>
    <property type="match status" value="1"/>
</dbReference>
<evidence type="ECO:0000313" key="2">
    <source>
        <dbReference type="Proteomes" id="UP000242474"/>
    </source>
</evidence>
<gene>
    <name evidence="1" type="ORF">COEREDRAFT_83772</name>
</gene>
<dbReference type="STRING" id="763665.A0A2G5B1W7"/>
<dbReference type="InterPro" id="IPR051806">
    <property type="entry name" value="HAD-like_SPP"/>
</dbReference>
<dbReference type="OrthoDB" id="40579at2759"/>
<dbReference type="Gene3D" id="1.10.150.240">
    <property type="entry name" value="Putative phosphatase, domain 2"/>
    <property type="match status" value="1"/>
</dbReference>
<proteinExistence type="predicted"/>
<dbReference type="InterPro" id="IPR041492">
    <property type="entry name" value="HAD_2"/>
</dbReference>
<dbReference type="GO" id="GO:0050308">
    <property type="term" value="F:sugar-phosphatase activity"/>
    <property type="evidence" value="ECO:0007669"/>
    <property type="project" value="TreeGrafter"/>
</dbReference>
<dbReference type="InterPro" id="IPR036412">
    <property type="entry name" value="HAD-like_sf"/>
</dbReference>
<evidence type="ECO:0008006" key="3">
    <source>
        <dbReference type="Google" id="ProtNLM"/>
    </source>
</evidence>
<dbReference type="InterPro" id="IPR023214">
    <property type="entry name" value="HAD_sf"/>
</dbReference>
<dbReference type="Pfam" id="PF13419">
    <property type="entry name" value="HAD_2"/>
    <property type="match status" value="1"/>
</dbReference>
<name>A0A2G5B1W7_COERN</name>
<dbReference type="InterPro" id="IPR023198">
    <property type="entry name" value="PGP-like_dom2"/>
</dbReference>